<keyword evidence="23" id="KW-1185">Reference proteome</keyword>
<dbReference type="Pfam" id="PF11713">
    <property type="entry name" value="Peptidase_C80"/>
    <property type="match status" value="1"/>
</dbReference>
<dbReference type="InterPro" id="IPR038383">
    <property type="entry name" value="CPD_dom_sf"/>
</dbReference>
<comment type="subcellular location">
    <subcellularLocation>
        <location evidence="2">Host cell membrane</location>
    </subcellularLocation>
    <subcellularLocation>
        <location evidence="20">Host cytoplasm</location>
        <location evidence="20">Host cytosol</location>
    </subcellularLocation>
    <subcellularLocation>
        <location evidence="3">Secreted</location>
    </subcellularLocation>
</comment>
<proteinExistence type="predicted"/>
<dbReference type="HOGENOM" id="CLU_1122962_0_0_6"/>
<evidence type="ECO:0000313" key="22">
    <source>
        <dbReference type="EMBL" id="EFL91435.1"/>
    </source>
</evidence>
<evidence type="ECO:0000256" key="8">
    <source>
        <dbReference type="ARBA" id="ARBA00022679"/>
    </source>
</evidence>
<keyword evidence="6" id="KW-0800">Toxin</keyword>
<feature type="domain" description="Peptidase C80" evidence="21">
    <location>
        <begin position="38"/>
        <end position="224"/>
    </location>
</feature>
<organism evidence="22 23">
    <name type="scientific">Candidatus Regiella insecticola LSR1</name>
    <dbReference type="NCBI Taxonomy" id="663321"/>
    <lineage>
        <taxon>Bacteria</taxon>
        <taxon>Pseudomonadati</taxon>
        <taxon>Pseudomonadota</taxon>
        <taxon>Gammaproteobacteria</taxon>
        <taxon>Enterobacterales</taxon>
        <taxon>Enterobacteriaceae</taxon>
        <taxon>aphid secondary symbionts</taxon>
        <taxon>Candidatus Regiella</taxon>
    </lineage>
</organism>
<keyword evidence="14" id="KW-0460">Magnesium</keyword>
<evidence type="ECO:0000256" key="19">
    <source>
        <dbReference type="ARBA" id="ARBA00023200"/>
    </source>
</evidence>
<name>E0WU80_9ENTR</name>
<keyword evidence="17" id="KW-0446">Lipid-binding</keyword>
<keyword evidence="8" id="KW-0808">Transferase</keyword>
<keyword evidence="5" id="KW-0964">Secreted</keyword>
<evidence type="ECO:0000256" key="2">
    <source>
        <dbReference type="ARBA" id="ARBA00004165"/>
    </source>
</evidence>
<comment type="cofactor">
    <cofactor evidence="1">
        <name>Mg(2+)</name>
        <dbReference type="ChEBI" id="CHEBI:18420"/>
    </cofactor>
</comment>
<dbReference type="GO" id="GO:0090729">
    <property type="term" value="F:toxin activity"/>
    <property type="evidence" value="ECO:0007669"/>
    <property type="project" value="UniProtKB-KW"/>
</dbReference>
<accession>E0WU80</accession>
<reference evidence="22" key="1">
    <citation type="journal article" date="2009" name="Environ. Microbiol.">
        <title>Dynamics of genome evolution in facultative symbionts of aphids.</title>
        <authorList>
            <person name="Degnan P.H."/>
            <person name="Leonardo T.E."/>
            <person name="Cass B.N."/>
            <person name="Hurwitz B."/>
            <person name="Stern D."/>
            <person name="Gibbs R.A."/>
            <person name="Richards S."/>
            <person name="Moran N.A."/>
        </authorList>
    </citation>
    <scope>NUCLEOTIDE SEQUENCE [LARGE SCALE GENOMIC DNA]</scope>
    <source>
        <strain evidence="22">LSR1</strain>
    </source>
</reference>
<keyword evidence="10" id="KW-0677">Repeat</keyword>
<dbReference type="GO" id="GO:0008289">
    <property type="term" value="F:lipid binding"/>
    <property type="evidence" value="ECO:0007669"/>
    <property type="project" value="UniProtKB-KW"/>
</dbReference>
<keyword evidence="15" id="KW-1043">Host membrane</keyword>
<sequence>MIALEDIPYRQKRELSASHLSPAKMFDASEWEKIPLKSARATLSSPLNSKIILVLENDLTAKEAGEKLFNKDPDNRALFYLSAEGDFRLVKGEASVLTSHVSILAVGHGRGGEGERNHQTLGGSKASALATRIQKFITQLQAQYVITLTPYSISLVGCSLTDYEKQTGGYARQFAESLAEQGTYADIGAYRTKVRVNESGHRLTELAEDSWHQNSADDKLVLRWNNEKKLSAGQQSCVATATCKRAH</sequence>
<dbReference type="GO" id="GO:0044164">
    <property type="term" value="C:host cell cytosol"/>
    <property type="evidence" value="ECO:0007669"/>
    <property type="project" value="UniProtKB-SubCell"/>
</dbReference>
<evidence type="ECO:0000256" key="10">
    <source>
        <dbReference type="ARBA" id="ARBA00022737"/>
    </source>
</evidence>
<dbReference type="GO" id="GO:0005576">
    <property type="term" value="C:extracellular region"/>
    <property type="evidence" value="ECO:0007669"/>
    <property type="project" value="UniProtKB-SubCell"/>
</dbReference>
<evidence type="ECO:0000256" key="18">
    <source>
        <dbReference type="ARBA" id="ARBA00023136"/>
    </source>
</evidence>
<dbReference type="AlphaFoldDB" id="E0WU80"/>
<dbReference type="GO" id="GO:0016740">
    <property type="term" value="F:transferase activity"/>
    <property type="evidence" value="ECO:0007669"/>
    <property type="project" value="UniProtKB-KW"/>
</dbReference>
<evidence type="ECO:0000256" key="9">
    <source>
        <dbReference type="ARBA" id="ARBA00022723"/>
    </source>
</evidence>
<dbReference type="PROSITE" id="PS51771">
    <property type="entry name" value="CGT_MARTX_CPD"/>
    <property type="match status" value="1"/>
</dbReference>
<keyword evidence="13" id="KW-0068">Autocatalytic cleavage</keyword>
<keyword evidence="19" id="KW-1035">Host cytoplasm</keyword>
<dbReference type="Gene3D" id="3.40.50.11050">
    <property type="match status" value="1"/>
</dbReference>
<evidence type="ECO:0000256" key="15">
    <source>
        <dbReference type="ARBA" id="ARBA00022870"/>
    </source>
</evidence>
<dbReference type="GO" id="GO:0008234">
    <property type="term" value="F:cysteine-type peptidase activity"/>
    <property type="evidence" value="ECO:0007669"/>
    <property type="project" value="UniProtKB-KW"/>
</dbReference>
<dbReference type="eggNOG" id="COG2931">
    <property type="taxonomic scope" value="Bacteria"/>
</dbReference>
<dbReference type="GO" id="GO:0006508">
    <property type="term" value="P:proteolysis"/>
    <property type="evidence" value="ECO:0007669"/>
    <property type="project" value="UniProtKB-KW"/>
</dbReference>
<gene>
    <name evidence="22" type="ORF">REG_1650</name>
</gene>
<evidence type="ECO:0000256" key="13">
    <source>
        <dbReference type="ARBA" id="ARBA00022813"/>
    </source>
</evidence>
<dbReference type="Proteomes" id="UP000005726">
    <property type="component" value="Unassembled WGS sequence"/>
</dbReference>
<evidence type="ECO:0000256" key="4">
    <source>
        <dbReference type="ARBA" id="ARBA00022511"/>
    </source>
</evidence>
<dbReference type="EMBL" id="GL379638">
    <property type="protein sequence ID" value="EFL91435.1"/>
    <property type="molecule type" value="Genomic_DNA"/>
</dbReference>
<protein>
    <recommendedName>
        <fullName evidence="21">Peptidase C80 domain-containing protein</fullName>
    </recommendedName>
</protein>
<keyword evidence="12" id="KW-0788">Thiol protease</keyword>
<dbReference type="GO" id="GO:0020002">
    <property type="term" value="C:host cell plasma membrane"/>
    <property type="evidence" value="ECO:0007669"/>
    <property type="project" value="UniProtKB-SubCell"/>
</dbReference>
<keyword evidence="16" id="KW-0843">Virulence</keyword>
<keyword evidence="7" id="KW-0645">Protease</keyword>
<evidence type="ECO:0000256" key="12">
    <source>
        <dbReference type="ARBA" id="ARBA00022807"/>
    </source>
</evidence>
<dbReference type="InterPro" id="IPR020974">
    <property type="entry name" value="CPD_dom"/>
</dbReference>
<evidence type="ECO:0000256" key="17">
    <source>
        <dbReference type="ARBA" id="ARBA00023121"/>
    </source>
</evidence>
<evidence type="ECO:0000313" key="23">
    <source>
        <dbReference type="Proteomes" id="UP000005726"/>
    </source>
</evidence>
<evidence type="ECO:0000256" key="6">
    <source>
        <dbReference type="ARBA" id="ARBA00022656"/>
    </source>
</evidence>
<evidence type="ECO:0000259" key="21">
    <source>
        <dbReference type="PROSITE" id="PS51771"/>
    </source>
</evidence>
<evidence type="ECO:0000256" key="16">
    <source>
        <dbReference type="ARBA" id="ARBA00023026"/>
    </source>
</evidence>
<dbReference type="GO" id="GO:0046872">
    <property type="term" value="F:metal ion binding"/>
    <property type="evidence" value="ECO:0007669"/>
    <property type="project" value="UniProtKB-KW"/>
</dbReference>
<evidence type="ECO:0000256" key="5">
    <source>
        <dbReference type="ARBA" id="ARBA00022525"/>
    </source>
</evidence>
<keyword evidence="4" id="KW-1032">Host cell membrane</keyword>
<evidence type="ECO:0000256" key="11">
    <source>
        <dbReference type="ARBA" id="ARBA00022801"/>
    </source>
</evidence>
<evidence type="ECO:0000256" key="3">
    <source>
        <dbReference type="ARBA" id="ARBA00004613"/>
    </source>
</evidence>
<evidence type="ECO:0000256" key="14">
    <source>
        <dbReference type="ARBA" id="ARBA00022842"/>
    </source>
</evidence>
<evidence type="ECO:0000256" key="1">
    <source>
        <dbReference type="ARBA" id="ARBA00001946"/>
    </source>
</evidence>
<dbReference type="STRING" id="663321.REG_1650"/>
<keyword evidence="18" id="KW-0472">Membrane</keyword>
<keyword evidence="9" id="KW-0479">Metal-binding</keyword>
<keyword evidence="11" id="KW-0378">Hydrolase</keyword>
<evidence type="ECO:0000256" key="7">
    <source>
        <dbReference type="ARBA" id="ARBA00022670"/>
    </source>
</evidence>
<evidence type="ECO:0000256" key="20">
    <source>
        <dbReference type="ARBA" id="ARBA00023586"/>
    </source>
</evidence>